<dbReference type="InterPro" id="IPR045055">
    <property type="entry name" value="DNA2/NAM7-like"/>
</dbReference>
<accession>A0ABR2YDT3</accession>
<feature type="compositionally biased region" description="Basic and acidic residues" evidence="1">
    <location>
        <begin position="596"/>
        <end position="618"/>
    </location>
</feature>
<dbReference type="PANTHER" id="PTHR10887">
    <property type="entry name" value="DNA2/NAM7 HELICASE FAMILY"/>
    <property type="match status" value="1"/>
</dbReference>
<dbReference type="EMBL" id="JALJOT010000014">
    <property type="protein sequence ID" value="KAK9903356.1"/>
    <property type="molecule type" value="Genomic_DNA"/>
</dbReference>
<evidence type="ECO:0000259" key="2">
    <source>
        <dbReference type="Pfam" id="PF13086"/>
    </source>
</evidence>
<reference evidence="4 5" key="1">
    <citation type="journal article" date="2024" name="Nat. Commun.">
        <title>Phylogenomics reveals the evolutionary origins of lichenization in chlorophyte algae.</title>
        <authorList>
            <person name="Puginier C."/>
            <person name="Libourel C."/>
            <person name="Otte J."/>
            <person name="Skaloud P."/>
            <person name="Haon M."/>
            <person name="Grisel S."/>
            <person name="Petersen M."/>
            <person name="Berrin J.G."/>
            <person name="Delaux P.M."/>
            <person name="Dal Grande F."/>
            <person name="Keller J."/>
        </authorList>
    </citation>
    <scope>NUCLEOTIDE SEQUENCE [LARGE SCALE GENOMIC DNA]</scope>
    <source>
        <strain evidence="4 5">SAG 216-7</strain>
    </source>
</reference>
<evidence type="ECO:0000313" key="5">
    <source>
        <dbReference type="Proteomes" id="UP001491310"/>
    </source>
</evidence>
<dbReference type="InterPro" id="IPR041679">
    <property type="entry name" value="DNA2/NAM7-like_C"/>
</dbReference>
<dbReference type="Proteomes" id="UP001491310">
    <property type="component" value="Unassembled WGS sequence"/>
</dbReference>
<dbReference type="Gene3D" id="3.40.50.300">
    <property type="entry name" value="P-loop containing nucleotide triphosphate hydrolases"/>
    <property type="match status" value="2"/>
</dbReference>
<feature type="domain" description="DNA2/NAM7 helicase-like C-terminal" evidence="3">
    <location>
        <begin position="1155"/>
        <end position="1355"/>
    </location>
</feature>
<dbReference type="InterPro" id="IPR047187">
    <property type="entry name" value="SF1_C_Upf1"/>
</dbReference>
<dbReference type="InterPro" id="IPR041677">
    <property type="entry name" value="DNA2/NAM7_AAA_11"/>
</dbReference>
<dbReference type="Pfam" id="PF13087">
    <property type="entry name" value="AAA_12"/>
    <property type="match status" value="1"/>
</dbReference>
<dbReference type="SUPFAM" id="SSF52540">
    <property type="entry name" value="P-loop containing nucleoside triphosphate hydrolases"/>
    <property type="match status" value="1"/>
</dbReference>
<feature type="region of interest" description="Disordered" evidence="1">
    <location>
        <begin position="1361"/>
        <end position="1384"/>
    </location>
</feature>
<keyword evidence="5" id="KW-1185">Reference proteome</keyword>
<dbReference type="Pfam" id="PF13086">
    <property type="entry name" value="AAA_11"/>
    <property type="match status" value="1"/>
</dbReference>
<protein>
    <recommendedName>
        <fullName evidence="6">P-loop containing nucleoside triphosphate hydrolase protein</fullName>
    </recommendedName>
</protein>
<dbReference type="PANTHER" id="PTHR10887:SF495">
    <property type="entry name" value="HELICASE SENATAXIN ISOFORM X1-RELATED"/>
    <property type="match status" value="1"/>
</dbReference>
<dbReference type="InterPro" id="IPR027417">
    <property type="entry name" value="P-loop_NTPase"/>
</dbReference>
<feature type="domain" description="DNA2/NAM7 helicase helicase" evidence="2">
    <location>
        <begin position="841"/>
        <end position="1148"/>
    </location>
</feature>
<evidence type="ECO:0000259" key="3">
    <source>
        <dbReference type="Pfam" id="PF13087"/>
    </source>
</evidence>
<feature type="compositionally biased region" description="Low complexity" evidence="1">
    <location>
        <begin position="564"/>
        <end position="580"/>
    </location>
</feature>
<feature type="region of interest" description="Disordered" evidence="1">
    <location>
        <begin position="996"/>
        <end position="1032"/>
    </location>
</feature>
<feature type="compositionally biased region" description="Basic and acidic residues" evidence="1">
    <location>
        <begin position="1009"/>
        <end position="1022"/>
    </location>
</feature>
<name>A0ABR2YDT3_9CHLO</name>
<evidence type="ECO:0000256" key="1">
    <source>
        <dbReference type="SAM" id="MobiDB-lite"/>
    </source>
</evidence>
<organism evidence="4 5">
    <name type="scientific">Coccomyxa subellipsoidea</name>
    <dbReference type="NCBI Taxonomy" id="248742"/>
    <lineage>
        <taxon>Eukaryota</taxon>
        <taxon>Viridiplantae</taxon>
        <taxon>Chlorophyta</taxon>
        <taxon>core chlorophytes</taxon>
        <taxon>Trebouxiophyceae</taxon>
        <taxon>Trebouxiophyceae incertae sedis</taxon>
        <taxon>Coccomyxaceae</taxon>
        <taxon>Coccomyxa</taxon>
    </lineage>
</organism>
<feature type="compositionally biased region" description="Polar residues" evidence="1">
    <location>
        <begin position="1361"/>
        <end position="1370"/>
    </location>
</feature>
<evidence type="ECO:0008006" key="6">
    <source>
        <dbReference type="Google" id="ProtNLM"/>
    </source>
</evidence>
<feature type="region of interest" description="Disordered" evidence="1">
    <location>
        <begin position="505"/>
        <end position="628"/>
    </location>
</feature>
<dbReference type="CDD" id="cd18042">
    <property type="entry name" value="DEXXQc_SETX"/>
    <property type="match status" value="1"/>
</dbReference>
<comment type="caution">
    <text evidence="4">The sequence shown here is derived from an EMBL/GenBank/DDBJ whole genome shotgun (WGS) entry which is preliminary data.</text>
</comment>
<evidence type="ECO:0000313" key="4">
    <source>
        <dbReference type="EMBL" id="KAK9903356.1"/>
    </source>
</evidence>
<dbReference type="CDD" id="cd18808">
    <property type="entry name" value="SF1_C_Upf1"/>
    <property type="match status" value="1"/>
</dbReference>
<sequence>MQKAQRAGRPCYHQQKGPAWLALNHVLKRMRVGAMALLLEDLPQLILLATDYSCSLDQQTNWAAVECLHTFLETLQEMVWKFASCSPTAVLDRLKSVAAPLRSMKLLTALVKVMKPLAASVAGLQGERDLLWPRVLCFLLHDTLNLSKPAGQLSLTSISEQTAIGVLNACHDAGYPTTCHVHIYGPTLIRLAKTHCSSPSHSPAVRFLCKVLTDDAAVLHEVNISPAVGCHALPSHHSDWLCSPALWKDCGHIPDLDPQVYSAIIRSAALLCRTRGSQAASSGPAGAGAGFHSVSGFQSSPFYSAMEWPQSWDPSSQQSHSAVRALDYPALLLEHQIPPHLQTLAEGSWCLVLTVMQEGLSIASVNAAQCALRAEFQLLPSIWALVSGRRSSSSGTISEDVLMALGDMSWLVTALLWGLQCPEALSKVWVSSLCQVLDMLPKPINAVLPEECLEVARRVLAPSSCLSDNAKLRLAPHFSAVAPGNIGREPLQDWPSRLAVVTKPSQVAHGRSLTSPQKQKSSADGRAKTPPLSKLKAAISKMDRSGAPATDAPPKFKRPTVRTSASQSVSSKSAAKQSASNPGEPGRSNRPLAITPDRDLDAELDRKKSSEQQEERSKLGLPLASKPQRKMIQIAAPPDSNMWARRRSEAVQKAATTKEELRANLKQAMEASQHRSSDHILQLCSLQRQSEMHVAEFLMEASSVEQPFRSSDVLLLTSTSKGAGRHDAVQLLILVESVERDPTSRDQQTVQALVNMTPKDSGITQQDLHTIFLPRTKWQAKQLLSCVPHLRQFQALCKAAQFPPALLHFLLQPQQRSGRVSPALTRSGLPSGLQSALQRQHNPSQQAAIAAALDKQKGLISLIQGPPGTGKTSTIVSVVSSFLNSAGGAPSEQPGSLTHLSACRVLVCAQSNAAVDELALRLSKGVLDGSGNARSASVVRLGVLEATSSEVQALHIDTLSGCRADKEKSAVSALDRLTAAKERRLALGRQLTQVRTDLDTEAAGGGAGKDNDEQPGRERTPEEQAVDPGKAKAKLDALHSWRRQLTAELLAAKEEVQASGQQVQQASRAVRASVIKDAETVVCTLSSAGGELLTILATGLQFFDAIIIDEAAQAVEPAALIPLQMLKPDGKVVLVGDPKQLPATVVSRAADKAGLSRSMFERLQQAGVSVSLLAEQYRMHPAISAWPSSYFYAGYLKDAPAVLGNSRSAPFHQTPCFPPLAFFDCREGEECSSSGKGASASVSNPTEVDLACTLFTGMMKDHGKALGSVAVLSSYKAQVKALRSQFERMHGTATMAAVEFATIDGFQGREADVVIFSCVRARASDSGGVGFLVDGRRMNVALTRARQSLWVIGHVSTLQRGSISSKQPSKNHTREPQGGHGISEAGACQAAGSAICWRLE</sequence>
<gene>
    <name evidence="4" type="ORF">WJX75_003688</name>
</gene>
<proteinExistence type="predicted"/>